<keyword evidence="6" id="KW-1185">Reference proteome</keyword>
<comment type="caution">
    <text evidence="5">The sequence shown here is derived from an EMBL/GenBank/DDBJ whole genome shotgun (WGS) entry which is preliminary data.</text>
</comment>
<dbReference type="SUPFAM" id="SSF53335">
    <property type="entry name" value="S-adenosyl-L-methionine-dependent methyltransferases"/>
    <property type="match status" value="1"/>
</dbReference>
<dbReference type="STRING" id="1642818.AWE51_15615"/>
<keyword evidence="2 5" id="KW-0489">Methyltransferase</keyword>
<evidence type="ECO:0000256" key="4">
    <source>
        <dbReference type="ARBA" id="ARBA00022691"/>
    </source>
</evidence>
<gene>
    <name evidence="5" type="ORF">AWE51_15615</name>
</gene>
<dbReference type="Proteomes" id="UP000076715">
    <property type="component" value="Unassembled WGS sequence"/>
</dbReference>
<sequence>MNKNQSEESSYWTKRYAENRTGWDIGYAATPFKNYIDQLTDKSIKILIPGAGNAYEAEYLFQNGFYNVYVLDISQTPLDSFSERVSNFPKSQLLLGDFFTLSGDYDLILEQTFFCSFVPTPENRFAYVKQMANLLTTNGKLVGLWFDIPLTGDMEKRPFGGDKQLYLSYLETYFNTVTFEKCYNSIPERLGNEFFGIFLKK</sequence>
<dbReference type="Gene3D" id="3.40.50.150">
    <property type="entry name" value="Vaccinia Virus protein VP39"/>
    <property type="match status" value="1"/>
</dbReference>
<evidence type="ECO:0000256" key="3">
    <source>
        <dbReference type="ARBA" id="ARBA00022679"/>
    </source>
</evidence>
<evidence type="ECO:0000256" key="2">
    <source>
        <dbReference type="ARBA" id="ARBA00022603"/>
    </source>
</evidence>
<keyword evidence="3 5" id="KW-0808">Transferase</keyword>
<dbReference type="EMBL" id="LQRT01000001">
    <property type="protein sequence ID" value="KZS42797.1"/>
    <property type="molecule type" value="Genomic_DNA"/>
</dbReference>
<dbReference type="AlphaFoldDB" id="A0A163CVN7"/>
<evidence type="ECO:0000256" key="1">
    <source>
        <dbReference type="ARBA" id="ARBA00022553"/>
    </source>
</evidence>
<dbReference type="GO" id="GO:0008757">
    <property type="term" value="F:S-adenosylmethionine-dependent methyltransferase activity"/>
    <property type="evidence" value="ECO:0007669"/>
    <property type="project" value="InterPro"/>
</dbReference>
<name>A0A163CVN7_9FLAO</name>
<dbReference type="Pfam" id="PF05724">
    <property type="entry name" value="TPMT"/>
    <property type="match status" value="1"/>
</dbReference>
<dbReference type="OrthoDB" id="9778208at2"/>
<organism evidence="5 6">
    <name type="scientific">Aquimarina aggregata</name>
    <dbReference type="NCBI Taxonomy" id="1642818"/>
    <lineage>
        <taxon>Bacteria</taxon>
        <taxon>Pseudomonadati</taxon>
        <taxon>Bacteroidota</taxon>
        <taxon>Flavobacteriia</taxon>
        <taxon>Flavobacteriales</taxon>
        <taxon>Flavobacteriaceae</taxon>
        <taxon>Aquimarina</taxon>
    </lineage>
</organism>
<keyword evidence="4" id="KW-0949">S-adenosyl-L-methionine</keyword>
<dbReference type="PANTHER" id="PTHR32183">
    <property type="match status" value="1"/>
</dbReference>
<dbReference type="RefSeq" id="WP_066307878.1">
    <property type="nucleotide sequence ID" value="NZ_CANLSS010000010.1"/>
</dbReference>
<dbReference type="InterPro" id="IPR008854">
    <property type="entry name" value="TPMT"/>
</dbReference>
<evidence type="ECO:0000313" key="6">
    <source>
        <dbReference type="Proteomes" id="UP000076715"/>
    </source>
</evidence>
<reference evidence="5 6" key="1">
    <citation type="submission" date="2016-01" db="EMBL/GenBank/DDBJ databases">
        <title>The draft genome sequence of Aquimarina sp. RZW4-3-2.</title>
        <authorList>
            <person name="Wang Y."/>
        </authorList>
    </citation>
    <scope>NUCLEOTIDE SEQUENCE [LARGE SCALE GENOMIC DNA]</scope>
    <source>
        <strain evidence="5 6">RZW4-3-2</strain>
    </source>
</reference>
<dbReference type="PANTHER" id="PTHR32183:SF6">
    <property type="entry name" value="CYSTEINE SULFINATE DESULFINASE_CYSTEINE DESULFURASE AND RELATED ENZYMES"/>
    <property type="match status" value="1"/>
</dbReference>
<accession>A0A163CVN7</accession>
<dbReference type="InterPro" id="IPR029063">
    <property type="entry name" value="SAM-dependent_MTases_sf"/>
</dbReference>
<dbReference type="GO" id="GO:0032259">
    <property type="term" value="P:methylation"/>
    <property type="evidence" value="ECO:0007669"/>
    <property type="project" value="UniProtKB-KW"/>
</dbReference>
<dbReference type="CDD" id="cd02440">
    <property type="entry name" value="AdoMet_MTases"/>
    <property type="match status" value="1"/>
</dbReference>
<evidence type="ECO:0000313" key="5">
    <source>
        <dbReference type="EMBL" id="KZS42797.1"/>
    </source>
</evidence>
<dbReference type="PROSITE" id="PS51585">
    <property type="entry name" value="SAM_MT_TPMT"/>
    <property type="match status" value="1"/>
</dbReference>
<proteinExistence type="predicted"/>
<keyword evidence="1" id="KW-0597">Phosphoprotein</keyword>
<protein>
    <submittedName>
        <fullName evidence="5">SAM-dependent methyltransferase</fullName>
    </submittedName>
</protein>